<evidence type="ECO:0000313" key="6">
    <source>
        <dbReference type="EMBL" id="QNK42308.1"/>
    </source>
</evidence>
<name>A0A6N8HWP2_9FIRM</name>
<dbReference type="PROSITE" id="PS51257">
    <property type="entry name" value="PROKAR_LIPOPROTEIN"/>
    <property type="match status" value="1"/>
</dbReference>
<gene>
    <name evidence="5" type="ORF">CAFE_04780</name>
    <name evidence="6" type="ORF">HCR03_08920</name>
</gene>
<keyword evidence="7" id="KW-1185">Reference proteome</keyword>
<comment type="similarity">
    <text evidence="1">Belongs to the bacterial solute-binding protein 1 family.</text>
</comment>
<sequence length="446" mass="48506">MKKLRILALATCVAVILSSLAGCGKGSNSQNASAASGSDGGNVALTFFNTSAEVNTQFTDLFNAYHQSHPNVTITLIPTPIGGQQIQQFQSLLASKKPATMANLDIGTVYTYKDKFLDLTSEKNYYEGIAQAGAIDSAMLDNKLIGIPYTVQGYGLLYNTRVVNKALGTTFDPSTIKTRDDLASLFKKIQAAGVPPVMIHGANWSVGAHYLALSYALQSKNVDDTRKFVGDLEKGTADLSKNQIYNNVMDTFDIMKQYNYRKNDPLVGDYAKDASDFATGKCAFFFMGDWIWSQVGTLKGIDKDFGVMPIPFSNNASDYGNSQIPVSEPKLWAIDNSGSTPAQQAAAKDFIKWCLTSKEGQTALVEKMGFNLPYKNVTAKNTNPVAASTSKYIDAGKTINIGIITYLPSDYYTKTGDSMLKYLAGKIDRAGLNDELTSYWKSQTAH</sequence>
<proteinExistence type="inferred from homology"/>
<dbReference type="KEGG" id="cfem:HCR03_08920"/>
<dbReference type="InterPro" id="IPR050490">
    <property type="entry name" value="Bact_solute-bd_prot1"/>
</dbReference>
<dbReference type="Proteomes" id="UP000515909">
    <property type="component" value="Chromosome"/>
</dbReference>
<dbReference type="SUPFAM" id="SSF53850">
    <property type="entry name" value="Periplasmic binding protein-like II"/>
    <property type="match status" value="1"/>
</dbReference>
<dbReference type="InterPro" id="IPR006059">
    <property type="entry name" value="SBP"/>
</dbReference>
<reference evidence="5 7" key="1">
    <citation type="submission" date="2019-09" db="EMBL/GenBank/DDBJ databases">
        <title>Genome sequence of Clostridium sp. EA1.</title>
        <authorList>
            <person name="Poehlein A."/>
            <person name="Bengelsdorf F.R."/>
            <person name="Daniel R."/>
        </authorList>
    </citation>
    <scope>NUCLEOTIDE SEQUENCE [LARGE SCALE GENOMIC DNA]</scope>
    <source>
        <strain evidence="5 7">EA1</strain>
    </source>
</reference>
<dbReference type="PANTHER" id="PTHR43649">
    <property type="entry name" value="ARABINOSE-BINDING PROTEIN-RELATED"/>
    <property type="match status" value="1"/>
</dbReference>
<dbReference type="EMBL" id="CP060286">
    <property type="protein sequence ID" value="QNK42308.1"/>
    <property type="molecule type" value="Genomic_DNA"/>
</dbReference>
<reference evidence="6 8" key="2">
    <citation type="submission" date="2020-08" db="EMBL/GenBank/DDBJ databases">
        <title>The isolate Caproiciproducens sp. 7D4C2 produces n-caproate at mildly acidic conditions from hexoses: genome and rBOX comparison with related strains and chain-elongating bacteria.</title>
        <authorList>
            <person name="Esquivel-Elizondo S."/>
            <person name="Bagci C."/>
            <person name="Temovska M."/>
            <person name="Jeon B.S."/>
            <person name="Bessarab I."/>
            <person name="Williams R.B.H."/>
            <person name="Huson D.H."/>
            <person name="Angenent L.T."/>
        </authorList>
    </citation>
    <scope>NUCLEOTIDE SEQUENCE [LARGE SCALE GENOMIC DNA]</scope>
    <source>
        <strain evidence="6 8">7D4C2</strain>
    </source>
</reference>
<evidence type="ECO:0000256" key="1">
    <source>
        <dbReference type="ARBA" id="ARBA00008520"/>
    </source>
</evidence>
<dbReference type="EMBL" id="VWXL01000014">
    <property type="protein sequence ID" value="MVB09813.1"/>
    <property type="molecule type" value="Genomic_DNA"/>
</dbReference>
<dbReference type="Gene3D" id="3.40.190.10">
    <property type="entry name" value="Periplasmic binding protein-like II"/>
    <property type="match status" value="2"/>
</dbReference>
<evidence type="ECO:0000256" key="2">
    <source>
        <dbReference type="ARBA" id="ARBA00022448"/>
    </source>
</evidence>
<evidence type="ECO:0000313" key="7">
    <source>
        <dbReference type="Proteomes" id="UP000469440"/>
    </source>
</evidence>
<keyword evidence="2" id="KW-0813">Transport</keyword>
<evidence type="ECO:0000256" key="3">
    <source>
        <dbReference type="ARBA" id="ARBA00022729"/>
    </source>
</evidence>
<feature type="chain" id="PRO_5038312493" evidence="4">
    <location>
        <begin position="22"/>
        <end position="446"/>
    </location>
</feature>
<dbReference type="PANTHER" id="PTHR43649:SF34">
    <property type="entry name" value="ABC TRANSPORTER PERIPLASMIC-BINDING PROTEIN YCJN-RELATED"/>
    <property type="match status" value="1"/>
</dbReference>
<feature type="signal peptide" evidence="4">
    <location>
        <begin position="1"/>
        <end position="21"/>
    </location>
</feature>
<evidence type="ECO:0000256" key="4">
    <source>
        <dbReference type="SAM" id="SignalP"/>
    </source>
</evidence>
<organism evidence="5 7">
    <name type="scientific">Caproicibacter fermentans</name>
    <dbReference type="NCBI Taxonomy" id="2576756"/>
    <lineage>
        <taxon>Bacteria</taxon>
        <taxon>Bacillati</taxon>
        <taxon>Bacillota</taxon>
        <taxon>Clostridia</taxon>
        <taxon>Eubacteriales</taxon>
        <taxon>Acutalibacteraceae</taxon>
        <taxon>Caproicibacter</taxon>
    </lineage>
</organism>
<evidence type="ECO:0000313" key="8">
    <source>
        <dbReference type="Proteomes" id="UP000515909"/>
    </source>
</evidence>
<dbReference type="AlphaFoldDB" id="A0A6N8HWP2"/>
<accession>A0A7G8TFB7</accession>
<dbReference type="Proteomes" id="UP000469440">
    <property type="component" value="Unassembled WGS sequence"/>
</dbReference>
<keyword evidence="3 4" id="KW-0732">Signal</keyword>
<evidence type="ECO:0000313" key="5">
    <source>
        <dbReference type="EMBL" id="MVB09813.1"/>
    </source>
</evidence>
<protein>
    <submittedName>
        <fullName evidence="5">Bacterial extracellular solute-binding protein</fullName>
    </submittedName>
    <submittedName>
        <fullName evidence="6">Carbohydrate ABC transporter substrate-binding protein</fullName>
    </submittedName>
</protein>
<dbReference type="RefSeq" id="WP_066645000.1">
    <property type="nucleotide sequence ID" value="NZ_CP060286.1"/>
</dbReference>
<accession>A0A6N8HWP2</accession>
<dbReference type="Pfam" id="PF13416">
    <property type="entry name" value="SBP_bac_8"/>
    <property type="match status" value="1"/>
</dbReference>